<accession>A0A1J5PSQ9</accession>
<protein>
    <submittedName>
        <fullName evidence="1">Uncharacterized protein</fullName>
    </submittedName>
</protein>
<name>A0A1J5PSQ9_9ZZZZ</name>
<proteinExistence type="predicted"/>
<evidence type="ECO:0000313" key="1">
    <source>
        <dbReference type="EMBL" id="OIQ74521.1"/>
    </source>
</evidence>
<dbReference type="EMBL" id="MLJW01002481">
    <property type="protein sequence ID" value="OIQ74521.1"/>
    <property type="molecule type" value="Genomic_DNA"/>
</dbReference>
<sequence>MGHGLHSLGNHLAVKRCGQIQHPQQNRQIIRVVKHVVHKTLVHLELVDRQALEVGQRRVTGTEIVQRKVHPQLAALRHDLGHALNIL</sequence>
<dbReference type="AlphaFoldDB" id="A0A1J5PSQ9"/>
<organism evidence="1">
    <name type="scientific">mine drainage metagenome</name>
    <dbReference type="NCBI Taxonomy" id="410659"/>
    <lineage>
        <taxon>unclassified sequences</taxon>
        <taxon>metagenomes</taxon>
        <taxon>ecological metagenomes</taxon>
    </lineage>
</organism>
<comment type="caution">
    <text evidence="1">The sequence shown here is derived from an EMBL/GenBank/DDBJ whole genome shotgun (WGS) entry which is preliminary data.</text>
</comment>
<reference evidence="1" key="1">
    <citation type="submission" date="2016-10" db="EMBL/GenBank/DDBJ databases">
        <title>Sequence of Gallionella enrichment culture.</title>
        <authorList>
            <person name="Poehlein A."/>
            <person name="Muehling M."/>
            <person name="Daniel R."/>
        </authorList>
    </citation>
    <scope>NUCLEOTIDE SEQUENCE</scope>
</reference>
<gene>
    <name evidence="1" type="ORF">GALL_438280</name>
</gene>